<dbReference type="PANTHER" id="PTHR47089">
    <property type="entry name" value="ABC TRANSPORTER, PERMEASE PROTEIN"/>
    <property type="match status" value="1"/>
</dbReference>
<feature type="transmembrane region" description="Helical" evidence="6">
    <location>
        <begin position="189"/>
        <end position="207"/>
    </location>
</feature>
<comment type="subcellular location">
    <subcellularLocation>
        <location evidence="1">Cell membrane</location>
        <topology evidence="1">Multi-pass membrane protein</topology>
    </subcellularLocation>
</comment>
<name>A0A3R8M0Q1_9FIRM</name>
<dbReference type="GO" id="GO:0022857">
    <property type="term" value="F:transmembrane transporter activity"/>
    <property type="evidence" value="ECO:0007669"/>
    <property type="project" value="InterPro"/>
</dbReference>
<dbReference type="RefSeq" id="WP_125128633.1">
    <property type="nucleotide sequence ID" value="NZ_RHJS01000002.1"/>
</dbReference>
<organism evidence="7 8">
    <name type="scientific">Schaedlerella arabinosiphila</name>
    <dbReference type="NCBI Taxonomy" id="2044587"/>
    <lineage>
        <taxon>Bacteria</taxon>
        <taxon>Bacillati</taxon>
        <taxon>Bacillota</taxon>
        <taxon>Clostridia</taxon>
        <taxon>Lachnospirales</taxon>
        <taxon>Lachnospiraceae</taxon>
        <taxon>Schaedlerella</taxon>
    </lineage>
</organism>
<accession>A0A3R8M0Q1</accession>
<proteinExistence type="predicted"/>
<dbReference type="AlphaFoldDB" id="A0A3R8M0Q1"/>
<evidence type="ECO:0000256" key="1">
    <source>
        <dbReference type="ARBA" id="ARBA00004651"/>
    </source>
</evidence>
<feature type="transmembrane region" description="Helical" evidence="6">
    <location>
        <begin position="277"/>
        <end position="296"/>
    </location>
</feature>
<evidence type="ECO:0000256" key="5">
    <source>
        <dbReference type="ARBA" id="ARBA00023136"/>
    </source>
</evidence>
<dbReference type="InterPro" id="IPR001851">
    <property type="entry name" value="ABC_transp_permease"/>
</dbReference>
<feature type="transmembrane region" description="Helical" evidence="6">
    <location>
        <begin position="12"/>
        <end position="36"/>
    </location>
</feature>
<evidence type="ECO:0000256" key="2">
    <source>
        <dbReference type="ARBA" id="ARBA00022475"/>
    </source>
</evidence>
<feature type="transmembrane region" description="Helical" evidence="6">
    <location>
        <begin position="242"/>
        <end position="265"/>
    </location>
</feature>
<keyword evidence="3 6" id="KW-0812">Transmembrane</keyword>
<keyword evidence="2" id="KW-1003">Cell membrane</keyword>
<comment type="caution">
    <text evidence="7">The sequence shown here is derived from an EMBL/GenBank/DDBJ whole genome shotgun (WGS) entry which is preliminary data.</text>
</comment>
<keyword evidence="5 6" id="KW-0472">Membrane</keyword>
<dbReference type="PANTHER" id="PTHR47089:SF1">
    <property type="entry name" value="GUANOSINE ABC TRANSPORTER PERMEASE PROTEIN NUPP"/>
    <property type="match status" value="1"/>
</dbReference>
<evidence type="ECO:0000256" key="4">
    <source>
        <dbReference type="ARBA" id="ARBA00022989"/>
    </source>
</evidence>
<protein>
    <submittedName>
        <fullName evidence="7">ABC transporter permease</fullName>
    </submittedName>
</protein>
<feature type="transmembrane region" description="Helical" evidence="6">
    <location>
        <begin position="107"/>
        <end position="127"/>
    </location>
</feature>
<evidence type="ECO:0000256" key="6">
    <source>
        <dbReference type="SAM" id="Phobius"/>
    </source>
</evidence>
<keyword evidence="4 6" id="KW-1133">Transmembrane helix</keyword>
<gene>
    <name evidence="7" type="ORF">EBB54_19985</name>
</gene>
<evidence type="ECO:0000313" key="7">
    <source>
        <dbReference type="EMBL" id="RRK33368.1"/>
    </source>
</evidence>
<dbReference type="Pfam" id="PF02653">
    <property type="entry name" value="BPD_transp_2"/>
    <property type="match status" value="1"/>
</dbReference>
<feature type="transmembrane region" description="Helical" evidence="6">
    <location>
        <begin position="81"/>
        <end position="101"/>
    </location>
</feature>
<sequence length="346" mass="36517">MRIKRTLGKLSIPLLSILIAMLAGSAVILVCGYSPGAAYSSLLRGAFGSFRSCMGTFEKCVPLIFCGLAAMAAFKSGIFNIGLEGQVVVGAIAYILTGLKIQFLPLPLHVLVCSIFAMLAGGLWAMIAGAMKVYCRANEVVSTIMLNYIALNLAEYLFSGPFMAEGTIPQSEALETSKLLPPVWEGSKITWAFVIACSMILFMGIFYRYTVTGYNMIAAGDNYKAAEAGGIRMNQTRLLSMAMSGGIAGIAGGLLVAATYGRYVIGMSSGYGFDGMAIAVLGQNSAAGVFLSSILFGGLRTGSLSMAMFEGIPSELVSILQGLIILTVSAPLLIKSFRIKSRGKKQ</sequence>
<dbReference type="Proteomes" id="UP000274920">
    <property type="component" value="Unassembled WGS sequence"/>
</dbReference>
<keyword evidence="8" id="KW-1185">Reference proteome</keyword>
<evidence type="ECO:0000256" key="3">
    <source>
        <dbReference type="ARBA" id="ARBA00022692"/>
    </source>
</evidence>
<dbReference type="EMBL" id="RHJS01000002">
    <property type="protein sequence ID" value="RRK33368.1"/>
    <property type="molecule type" value="Genomic_DNA"/>
</dbReference>
<dbReference type="GO" id="GO:0005886">
    <property type="term" value="C:plasma membrane"/>
    <property type="evidence" value="ECO:0007669"/>
    <property type="project" value="UniProtKB-SubCell"/>
</dbReference>
<evidence type="ECO:0000313" key="8">
    <source>
        <dbReference type="Proteomes" id="UP000274920"/>
    </source>
</evidence>
<dbReference type="CDD" id="cd06580">
    <property type="entry name" value="TM_PBP1_transp_TpRbsC_like"/>
    <property type="match status" value="1"/>
</dbReference>
<reference evidence="7" key="1">
    <citation type="submission" date="2018-10" db="EMBL/GenBank/DDBJ databases">
        <title>Schaedlerella arabinophila gen. nov. sp. nov., isolated from the mouse intestinal tract and comparative analysis with the genome of the closely related altered Schaedler flora strain ASF502.</title>
        <authorList>
            <person name="Miyake S."/>
            <person name="Soh M."/>
            <person name="Seedorf H."/>
        </authorList>
    </citation>
    <scope>NUCLEOTIDE SEQUENCE [LARGE SCALE GENOMIC DNA]</scope>
    <source>
        <strain evidence="7">DSM 106076</strain>
    </source>
</reference>